<reference evidence="3" key="1">
    <citation type="submission" date="2018-06" db="EMBL/GenBank/DDBJ databases">
        <authorList>
            <person name="Li K."/>
        </authorList>
    </citation>
    <scope>NUCLEOTIDE SEQUENCE [LARGE SCALE GENOMIC DNA]</scope>
    <source>
        <strain evidence="3">ZFG47</strain>
        <plasmid evidence="3">unnamed1</plasmid>
    </source>
</reference>
<dbReference type="Pfam" id="PF01610">
    <property type="entry name" value="DDE_Tnp_ISL3"/>
    <property type="match status" value="1"/>
</dbReference>
<protein>
    <recommendedName>
        <fullName evidence="1">Transposase IS204/IS1001/IS1096/IS1165 DDE domain-containing protein</fullName>
    </recommendedName>
</protein>
<evidence type="ECO:0000259" key="1">
    <source>
        <dbReference type="Pfam" id="PF01610"/>
    </source>
</evidence>
<proteinExistence type="predicted"/>
<evidence type="ECO:0000313" key="3">
    <source>
        <dbReference type="Proteomes" id="UP000249616"/>
    </source>
</evidence>
<dbReference type="EMBL" id="CP030074">
    <property type="protein sequence ID" value="AWW43524.1"/>
    <property type="molecule type" value="Genomic_DNA"/>
</dbReference>
<feature type="domain" description="Transposase IS204/IS1001/IS1096/IS1165 DDE" evidence="1">
    <location>
        <begin position="60"/>
        <end position="146"/>
    </location>
</feature>
<accession>A0A2Z4JEI3</accession>
<dbReference type="KEGG" id="scad:DN051_44170"/>
<dbReference type="PANTHER" id="PTHR33498:SF1">
    <property type="entry name" value="TRANSPOSASE FOR INSERTION SEQUENCE ELEMENT IS1557"/>
    <property type="match status" value="1"/>
</dbReference>
<sequence>MKKVSSGLPAFQADRRGGAGVVRSGGRTTLRSAGRAGLPYHQAQVAVTPADPEAPVPAVIGVDDFALRRRHHYATIITDAVTGRRVEVLPGRDAGPLEAWLRGHPGITTVCRDGSATYAEAIHRTLPDAVQVSDRRHVWRNLCDKVRLEIRAHADC</sequence>
<dbReference type="InterPro" id="IPR002560">
    <property type="entry name" value="Transposase_DDE"/>
</dbReference>
<name>A0A2Z4JEI3_9ACTN</name>
<dbReference type="PANTHER" id="PTHR33498">
    <property type="entry name" value="TRANSPOSASE FOR INSERTION SEQUENCE ELEMENT IS1557"/>
    <property type="match status" value="1"/>
</dbReference>
<organism evidence="2 3">
    <name type="scientific">Streptomyces cadmiisoli</name>
    <dbReference type="NCBI Taxonomy" id="2184053"/>
    <lineage>
        <taxon>Bacteria</taxon>
        <taxon>Bacillati</taxon>
        <taxon>Actinomycetota</taxon>
        <taxon>Actinomycetes</taxon>
        <taxon>Kitasatosporales</taxon>
        <taxon>Streptomycetaceae</taxon>
        <taxon>Streptomyces</taxon>
        <taxon>Streptomyces aurantiacus group</taxon>
    </lineage>
</organism>
<dbReference type="Proteomes" id="UP000249616">
    <property type="component" value="Plasmid unnamed1"/>
</dbReference>
<keyword evidence="2" id="KW-0614">Plasmid</keyword>
<keyword evidence="3" id="KW-1185">Reference proteome</keyword>
<dbReference type="AlphaFoldDB" id="A0A2Z4JEI3"/>
<gene>
    <name evidence="2" type="ORF">DN051_44170</name>
</gene>
<geneLocation type="plasmid" evidence="2 3">
    <name>unnamed1</name>
</geneLocation>
<dbReference type="InterPro" id="IPR047951">
    <property type="entry name" value="Transpos_ISL3"/>
</dbReference>
<evidence type="ECO:0000313" key="2">
    <source>
        <dbReference type="EMBL" id="AWW43524.1"/>
    </source>
</evidence>